<dbReference type="PANTHER" id="PTHR15020">
    <property type="entry name" value="FLAVIN REDUCTASE-RELATED"/>
    <property type="match status" value="1"/>
</dbReference>
<accession>A0A9C7PU87</accession>
<proteinExistence type="predicted"/>
<dbReference type="Pfam" id="PF13460">
    <property type="entry name" value="NAD_binding_10"/>
    <property type="match status" value="1"/>
</dbReference>
<dbReference type="Proteomes" id="UP001061958">
    <property type="component" value="Unassembled WGS sequence"/>
</dbReference>
<dbReference type="EMBL" id="BQMJ01000017">
    <property type="protein sequence ID" value="GJQ10626.1"/>
    <property type="molecule type" value="Genomic_DNA"/>
</dbReference>
<keyword evidence="3" id="KW-1185">Reference proteome</keyword>
<reference evidence="2" key="2">
    <citation type="submission" date="2022-01" db="EMBL/GenBank/DDBJ databases">
        <authorList>
            <person name="Hirooka S."/>
            <person name="Miyagishima S.Y."/>
        </authorList>
    </citation>
    <scope>NUCLEOTIDE SEQUENCE</scope>
    <source>
        <strain evidence="2">NBRC 102759</strain>
    </source>
</reference>
<evidence type="ECO:0000313" key="3">
    <source>
        <dbReference type="Proteomes" id="UP001061958"/>
    </source>
</evidence>
<reference evidence="2" key="1">
    <citation type="journal article" date="2022" name="Proc. Natl. Acad. Sci. U.S.A.">
        <title>Life cycle and functional genomics of the unicellular red alga Galdieria for elucidating algal and plant evolution and industrial use.</title>
        <authorList>
            <person name="Hirooka S."/>
            <person name="Itabashi T."/>
            <person name="Ichinose T.M."/>
            <person name="Onuma R."/>
            <person name="Fujiwara T."/>
            <person name="Yamashita S."/>
            <person name="Jong L.W."/>
            <person name="Tomita R."/>
            <person name="Iwane A.H."/>
            <person name="Miyagishima S.Y."/>
        </authorList>
    </citation>
    <scope>NUCLEOTIDE SEQUENCE</scope>
    <source>
        <strain evidence="2">NBRC 102759</strain>
    </source>
</reference>
<sequence length="299" mass="33602">MPTTSRKKVSCFISCCGTKSLVKHKQLHNTNRLVGRTLSSYSTYNKRLFVPRLQKLASTHQTNKTTCQLHTLIASPSRDLFQLFHNSAVDNHYVGGLMFLLKGSVLCLDTPSMESSLFIDLNDVHSTENSFQRMKLTHIILDLHLGMSDLVEDCQACISNLVVAAKNCQLRLILLSSIGAGDSVCVVPAEIAPVIRQHLKTQTRAEHLVRNSGIVYTILRLGPLEDRLKTGHAVVTESPKGYGSISKQDLVDIIFKAMTSKHAENRTLSCLDSQRTFQMSPYMRPLEFWEPLPFERFEL</sequence>
<name>A0A9C7PU87_9RHOD</name>
<comment type="caution">
    <text evidence="2">The sequence shown here is derived from an EMBL/GenBank/DDBJ whole genome shotgun (WGS) entry which is preliminary data.</text>
</comment>
<evidence type="ECO:0000313" key="2">
    <source>
        <dbReference type="EMBL" id="GJQ10626.1"/>
    </source>
</evidence>
<organism evidence="2 3">
    <name type="scientific">Galdieria partita</name>
    <dbReference type="NCBI Taxonomy" id="83374"/>
    <lineage>
        <taxon>Eukaryota</taxon>
        <taxon>Rhodophyta</taxon>
        <taxon>Bangiophyceae</taxon>
        <taxon>Galdieriales</taxon>
        <taxon>Galdieriaceae</taxon>
        <taxon>Galdieria</taxon>
    </lineage>
</organism>
<evidence type="ECO:0000259" key="1">
    <source>
        <dbReference type="Pfam" id="PF13460"/>
    </source>
</evidence>
<dbReference type="OrthoDB" id="5623at2759"/>
<dbReference type="InterPro" id="IPR036291">
    <property type="entry name" value="NAD(P)-bd_dom_sf"/>
</dbReference>
<dbReference type="InterPro" id="IPR016040">
    <property type="entry name" value="NAD(P)-bd_dom"/>
</dbReference>
<dbReference type="AlphaFoldDB" id="A0A9C7PU87"/>
<gene>
    <name evidence="2" type="ORF">GpartN1_g2417.t1</name>
</gene>
<dbReference type="Gene3D" id="3.40.50.720">
    <property type="entry name" value="NAD(P)-binding Rossmann-like Domain"/>
    <property type="match status" value="1"/>
</dbReference>
<dbReference type="SUPFAM" id="SSF51735">
    <property type="entry name" value="NAD(P)-binding Rossmann-fold domains"/>
    <property type="match status" value="1"/>
</dbReference>
<feature type="domain" description="NAD(P)-binding" evidence="1">
    <location>
        <begin position="158"/>
        <end position="259"/>
    </location>
</feature>
<dbReference type="PANTHER" id="PTHR15020:SF50">
    <property type="entry name" value="UPF0659 PROTEIN YMR090W"/>
    <property type="match status" value="1"/>
</dbReference>
<protein>
    <recommendedName>
        <fullName evidence="1">NAD(P)-binding domain-containing protein</fullName>
    </recommendedName>
</protein>